<dbReference type="Proteomes" id="UP000464214">
    <property type="component" value="Chromosome"/>
</dbReference>
<gene>
    <name evidence="2" type="ORF">GU926_09080</name>
</gene>
<dbReference type="PANTHER" id="PTHR35519:SF2">
    <property type="entry name" value="PH DOMAIN PROTEIN"/>
    <property type="match status" value="1"/>
</dbReference>
<proteinExistence type="predicted"/>
<keyword evidence="1" id="KW-0472">Membrane</keyword>
<dbReference type="PANTHER" id="PTHR35519">
    <property type="entry name" value="MEMBRANE PROTEINS"/>
    <property type="match status" value="1"/>
</dbReference>
<dbReference type="KEGG" id="nib:GU926_09080"/>
<feature type="transmembrane region" description="Helical" evidence="1">
    <location>
        <begin position="79"/>
        <end position="99"/>
    </location>
</feature>
<sequence>MQTPPPPQMPLDDRLKWVESMARLLDNQFKVPGTNFRFGVDPVLNFIPVVGSLSSFAMSGVMVMTMARHGASGALVVRMLFNILLDAVVGAIPVLGWIFDFGFKANQRNVELLRHHYIHGKYQGRGTGFVVGVLLVFLVLFGLVLYGIWQLVAFGWDWVSTAF</sequence>
<keyword evidence="3" id="KW-1185">Reference proteome</keyword>
<dbReference type="InterPro" id="IPR025187">
    <property type="entry name" value="DUF4112"/>
</dbReference>
<dbReference type="RefSeq" id="WP_160691118.1">
    <property type="nucleotide sequence ID" value="NZ_CP047897.1"/>
</dbReference>
<feature type="transmembrane region" description="Helical" evidence="1">
    <location>
        <begin position="129"/>
        <end position="149"/>
    </location>
</feature>
<keyword evidence="1" id="KW-0812">Transmembrane</keyword>
<evidence type="ECO:0000313" key="2">
    <source>
        <dbReference type="EMBL" id="QHL87583.1"/>
    </source>
</evidence>
<dbReference type="Pfam" id="PF13430">
    <property type="entry name" value="DUF4112"/>
    <property type="match status" value="1"/>
</dbReference>
<accession>A0A6P1P1F9</accession>
<feature type="transmembrane region" description="Helical" evidence="1">
    <location>
        <begin position="46"/>
        <end position="67"/>
    </location>
</feature>
<evidence type="ECO:0000313" key="3">
    <source>
        <dbReference type="Proteomes" id="UP000464214"/>
    </source>
</evidence>
<keyword evidence="1" id="KW-1133">Transmembrane helix</keyword>
<organism evidence="2 3">
    <name type="scientific">Nibribacter ruber</name>
    <dbReference type="NCBI Taxonomy" id="2698458"/>
    <lineage>
        <taxon>Bacteria</taxon>
        <taxon>Pseudomonadati</taxon>
        <taxon>Bacteroidota</taxon>
        <taxon>Cytophagia</taxon>
        <taxon>Cytophagales</taxon>
        <taxon>Hymenobacteraceae</taxon>
        <taxon>Nibribacter</taxon>
    </lineage>
</organism>
<dbReference type="EMBL" id="CP047897">
    <property type="protein sequence ID" value="QHL87583.1"/>
    <property type="molecule type" value="Genomic_DNA"/>
</dbReference>
<protein>
    <submittedName>
        <fullName evidence="2">DUF4112 domain-containing protein</fullName>
    </submittedName>
</protein>
<dbReference type="AlphaFoldDB" id="A0A6P1P1F9"/>
<evidence type="ECO:0000256" key="1">
    <source>
        <dbReference type="SAM" id="Phobius"/>
    </source>
</evidence>
<reference evidence="2 3" key="1">
    <citation type="submission" date="2020-01" db="EMBL/GenBank/DDBJ databases">
        <authorList>
            <person name="Kim M."/>
        </authorList>
    </citation>
    <scope>NUCLEOTIDE SEQUENCE [LARGE SCALE GENOMIC DNA]</scope>
    <source>
        <strain evidence="2 3">BT10</strain>
    </source>
</reference>
<name>A0A6P1P1F9_9BACT</name>